<evidence type="ECO:0000313" key="1">
    <source>
        <dbReference type="EMBL" id="KAF9763351.1"/>
    </source>
</evidence>
<name>A0A9P6H1D7_9MICR</name>
<protein>
    <submittedName>
        <fullName evidence="1">Uncharacterized protein</fullName>
    </submittedName>
</protein>
<dbReference type="EMBL" id="SBJO01000079">
    <property type="protein sequence ID" value="KAF9763351.1"/>
    <property type="molecule type" value="Genomic_DNA"/>
</dbReference>
<dbReference type="Gene3D" id="1.20.870.10">
    <property type="entry name" value="Son of sevenless (SoS) protein Chain: S domain 1"/>
    <property type="match status" value="1"/>
</dbReference>
<sequence>MSRFFDDIEEEKKEIKKKIYNESTPKINQKLSKKEKLFLELQTRVFDLEDDESKKSEKNIKKFLSDLKKYESSYEELPSFLKDFLLSHKVYVKGNKKVVDAFLSQYQEKEVENIQQKLEEVAIRENRDEAVLKNEFCTIKEIEDLAEKKSALFNFLNRIEDSEMKIDVLVILLSTCVRLRDRRDLFRVLSLLVEFRDCEKVNNILKKNLDLYLDITNEEMPSQESINSSIDGSINSSINSSINLLENFKDINPVVCDRRMLEIEYFYRNNFIETEYLDFKLFVALKNRNNEKTKLIFSSIIQNLREDQNFKEDLREIESIVQACVCEGAPSGPIYKDKVFQRIIKEFGYYSYSNQMYSQSFISFLYLRTLDVEYPNVLFTSLFIVLSDSLVESKKFREFLTQFREFSNNPLVLQSEDKINEVYRAFYCLNTYDVDGCYNILRSLNITWDDKNKLIELAKAILYK</sequence>
<evidence type="ECO:0000313" key="2">
    <source>
        <dbReference type="Proteomes" id="UP000740883"/>
    </source>
</evidence>
<reference evidence="1 2" key="1">
    <citation type="journal article" date="2020" name="Genome Biol. Evol.">
        <title>Comparative genomics of strictly vertically transmitted, feminizing microsporidia endosymbionts of amphipod crustaceans.</title>
        <authorList>
            <person name="Cormier A."/>
            <person name="Chebbi M.A."/>
            <person name="Giraud I."/>
            <person name="Wattier R."/>
            <person name="Teixeira M."/>
            <person name="Gilbert C."/>
            <person name="Rigaud T."/>
            <person name="Cordaux R."/>
        </authorList>
    </citation>
    <scope>NUCLEOTIDE SEQUENCE [LARGE SCALE GENOMIC DNA]</scope>
    <source>
        <strain evidence="1 2">Ou3-Ou53</strain>
    </source>
</reference>
<dbReference type="OrthoDB" id="2196155at2759"/>
<gene>
    <name evidence="1" type="ORF">NGRA_1320</name>
</gene>
<dbReference type="Proteomes" id="UP000740883">
    <property type="component" value="Unassembled WGS sequence"/>
</dbReference>
<comment type="caution">
    <text evidence="1">The sequence shown here is derived from an EMBL/GenBank/DDBJ whole genome shotgun (WGS) entry which is preliminary data.</text>
</comment>
<organism evidence="1 2">
    <name type="scientific">Nosema granulosis</name>
    <dbReference type="NCBI Taxonomy" id="83296"/>
    <lineage>
        <taxon>Eukaryota</taxon>
        <taxon>Fungi</taxon>
        <taxon>Fungi incertae sedis</taxon>
        <taxon>Microsporidia</taxon>
        <taxon>Nosematidae</taxon>
        <taxon>Nosema</taxon>
    </lineage>
</organism>
<dbReference type="AlphaFoldDB" id="A0A9P6H1D7"/>
<proteinExistence type="predicted"/>
<keyword evidence="2" id="KW-1185">Reference proteome</keyword>
<accession>A0A9P6H1D7</accession>